<name>A0ABU3S719_9HYPH</name>
<dbReference type="EMBL" id="JAWDID010000014">
    <property type="protein sequence ID" value="MDU0340511.1"/>
    <property type="molecule type" value="Genomic_DNA"/>
</dbReference>
<dbReference type="RefSeq" id="WP_316018378.1">
    <property type="nucleotide sequence ID" value="NZ_JAWDID010000014.1"/>
</dbReference>
<dbReference type="GO" id="GO:0016829">
    <property type="term" value="F:lyase activity"/>
    <property type="evidence" value="ECO:0007669"/>
    <property type="project" value="UniProtKB-KW"/>
</dbReference>
<organism evidence="5 6">
    <name type="scientific">Bosea rubneri</name>
    <dbReference type="NCBI Taxonomy" id="3075434"/>
    <lineage>
        <taxon>Bacteria</taxon>
        <taxon>Pseudomonadati</taxon>
        <taxon>Pseudomonadota</taxon>
        <taxon>Alphaproteobacteria</taxon>
        <taxon>Hyphomicrobiales</taxon>
        <taxon>Boseaceae</taxon>
        <taxon>Bosea</taxon>
    </lineage>
</organism>
<dbReference type="PANTHER" id="PTHR30502:SF0">
    <property type="entry name" value="PHOSPHOENOLPYRUVATE CARBOXYLASE FAMILY PROTEIN"/>
    <property type="match status" value="1"/>
</dbReference>
<gene>
    <name evidence="5" type="ORF">RKE40_11485</name>
</gene>
<keyword evidence="6" id="KW-1185">Reference proteome</keyword>
<sequence length="223" mass="23485">MKDDLKSRLQGERALTMVSLRHASPTLAAFVATLGFDLVFVDLEHGRLGIETADLIVRLVKANGGAAIIRASSSSDEALRRALDLDVAGVIVPSVADGEEAARIAAIFRAMRSAEERALLIPMIESPQAIRELDAIMAPAEVDALFIGPADLAQSLGHRGEPQHPAVRAAADKVVTRASAAKRPVGVPLSYRDLPGFAGRAPGFLYYDLNAVIQAGAAATLMA</sequence>
<dbReference type="Pfam" id="PF03328">
    <property type="entry name" value="HpcH_HpaI"/>
    <property type="match status" value="1"/>
</dbReference>
<proteinExistence type="inferred from homology"/>
<comment type="caution">
    <text evidence="5">The sequence shown here is derived from an EMBL/GenBank/DDBJ whole genome shotgun (WGS) entry which is preliminary data.</text>
</comment>
<evidence type="ECO:0000256" key="3">
    <source>
        <dbReference type="ARBA" id="ARBA00023239"/>
    </source>
</evidence>
<dbReference type="PANTHER" id="PTHR30502">
    <property type="entry name" value="2-KETO-3-DEOXY-L-RHAMNONATE ALDOLASE"/>
    <property type="match status" value="1"/>
</dbReference>
<dbReference type="InterPro" id="IPR005000">
    <property type="entry name" value="Aldolase/citrate-lyase_domain"/>
</dbReference>
<accession>A0ABU3S719</accession>
<dbReference type="Proteomes" id="UP001254257">
    <property type="component" value="Unassembled WGS sequence"/>
</dbReference>
<keyword evidence="3 5" id="KW-0456">Lyase</keyword>
<evidence type="ECO:0000256" key="1">
    <source>
        <dbReference type="ARBA" id="ARBA00005568"/>
    </source>
</evidence>
<evidence type="ECO:0000259" key="4">
    <source>
        <dbReference type="Pfam" id="PF03328"/>
    </source>
</evidence>
<comment type="similarity">
    <text evidence="1">Belongs to the HpcH/HpaI aldolase family.</text>
</comment>
<feature type="domain" description="HpcH/HpaI aldolase/citrate lyase" evidence="4">
    <location>
        <begin position="17"/>
        <end position="182"/>
    </location>
</feature>
<reference evidence="5 6" key="1">
    <citation type="submission" date="2023-09" db="EMBL/GenBank/DDBJ databases">
        <title>Whole genome shotgun sequencing (WGS) of Bosea sp. ZW T0_25, isolated from stored onions (Allium cepa).</title>
        <authorList>
            <person name="Stoll D.A."/>
            <person name="Huch M."/>
        </authorList>
    </citation>
    <scope>NUCLEOTIDE SEQUENCE [LARGE SCALE GENOMIC DNA]</scope>
    <source>
        <strain evidence="5 6">ZW T0_25</strain>
    </source>
</reference>
<dbReference type="SUPFAM" id="SSF51621">
    <property type="entry name" value="Phosphoenolpyruvate/pyruvate domain"/>
    <property type="match status" value="1"/>
</dbReference>
<dbReference type="InterPro" id="IPR040442">
    <property type="entry name" value="Pyrv_kinase-like_dom_sf"/>
</dbReference>
<dbReference type="InterPro" id="IPR015813">
    <property type="entry name" value="Pyrv/PenolPyrv_kinase-like_dom"/>
</dbReference>
<evidence type="ECO:0000256" key="2">
    <source>
        <dbReference type="ARBA" id="ARBA00022723"/>
    </source>
</evidence>
<dbReference type="InterPro" id="IPR050251">
    <property type="entry name" value="HpcH-HpaI_aldolase"/>
</dbReference>
<protein>
    <submittedName>
        <fullName evidence="5">Aldolase/citrate lyase family protein</fullName>
    </submittedName>
</protein>
<evidence type="ECO:0000313" key="6">
    <source>
        <dbReference type="Proteomes" id="UP001254257"/>
    </source>
</evidence>
<evidence type="ECO:0000313" key="5">
    <source>
        <dbReference type="EMBL" id="MDU0340511.1"/>
    </source>
</evidence>
<dbReference type="Gene3D" id="3.20.20.60">
    <property type="entry name" value="Phosphoenolpyruvate-binding domains"/>
    <property type="match status" value="2"/>
</dbReference>
<keyword evidence="2" id="KW-0479">Metal-binding</keyword>